<keyword evidence="6" id="KW-0413">Isomerase</keyword>
<dbReference type="AlphaFoldDB" id="A0A4Z1CGQ7"/>
<evidence type="ECO:0000313" key="12">
    <source>
        <dbReference type="Proteomes" id="UP000297496"/>
    </source>
</evidence>
<dbReference type="InterPro" id="IPR010976">
    <property type="entry name" value="B-phosphoglucomutase_hydrolase"/>
</dbReference>
<keyword evidence="11" id="KW-0378">Hydrolase</keyword>
<dbReference type="Pfam" id="PF00702">
    <property type="entry name" value="Hydrolase"/>
    <property type="match status" value="1"/>
</dbReference>
<evidence type="ECO:0000256" key="3">
    <source>
        <dbReference type="ARBA" id="ARBA00022553"/>
    </source>
</evidence>
<gene>
    <name evidence="11" type="ORF">EXE59_15040</name>
</gene>
<dbReference type="InterPro" id="IPR036412">
    <property type="entry name" value="HAD-like_sf"/>
</dbReference>
<sequence length="251" mass="26424">MTSQTPPTRLADVRGWLFDLDGVLTPTADVHMRAWSRLFAPYLASLAVAPYEDADYYAHIDGRPRYDGVRSLLTSRSILRPEGEPDDSESADTICGLGNRKDMVFRDILRSQKVAAYEGSRTFLDAVLSRGCSVAVVSSSQNAQLVLSAAGLDDRFDVVVDGAYASAAGLAGKPSPDTFLHAANRLSLAPSACAVVEDAVSGVSAGAAGQFGHVVGVDRGVGPRALREAGAHTVVSDLAELLPLVPPIACR</sequence>
<dbReference type="InterPro" id="IPR006439">
    <property type="entry name" value="HAD-SF_hydro_IA"/>
</dbReference>
<evidence type="ECO:0000313" key="11">
    <source>
        <dbReference type="EMBL" id="TGN65128.1"/>
    </source>
</evidence>
<evidence type="ECO:0000256" key="10">
    <source>
        <dbReference type="ARBA" id="ARBA00044991"/>
    </source>
</evidence>
<dbReference type="EC" id="5.4.2.6" evidence="9"/>
<dbReference type="PANTHER" id="PTHR46193:SF18">
    <property type="entry name" value="HEXITOL PHOSPHATASE B"/>
    <property type="match status" value="1"/>
</dbReference>
<organism evidence="11 12">
    <name type="scientific">Nocardioides eburneiflavus</name>
    <dbReference type="NCBI Taxonomy" id="2518372"/>
    <lineage>
        <taxon>Bacteria</taxon>
        <taxon>Bacillati</taxon>
        <taxon>Actinomycetota</taxon>
        <taxon>Actinomycetes</taxon>
        <taxon>Propionibacteriales</taxon>
        <taxon>Nocardioidaceae</taxon>
        <taxon>Nocardioides</taxon>
    </lineage>
</organism>
<keyword evidence="5" id="KW-0460">Magnesium</keyword>
<dbReference type="NCBIfam" id="TIGR01509">
    <property type="entry name" value="HAD-SF-IA-v3"/>
    <property type="match status" value="1"/>
</dbReference>
<evidence type="ECO:0000256" key="4">
    <source>
        <dbReference type="ARBA" id="ARBA00022723"/>
    </source>
</evidence>
<comment type="catalytic activity">
    <reaction evidence="8">
        <text>beta-D-glucose 1-phosphate = beta-D-glucose 6-phosphate</text>
        <dbReference type="Rhea" id="RHEA:20113"/>
        <dbReference type="ChEBI" id="CHEBI:57684"/>
        <dbReference type="ChEBI" id="CHEBI:58247"/>
        <dbReference type="EC" id="5.4.2.6"/>
    </reaction>
</comment>
<comment type="caution">
    <text evidence="11">The sequence shown here is derived from an EMBL/GenBank/DDBJ whole genome shotgun (WGS) entry which is preliminary data.</text>
</comment>
<evidence type="ECO:0000256" key="7">
    <source>
        <dbReference type="ARBA" id="ARBA00023277"/>
    </source>
</evidence>
<protein>
    <recommendedName>
        <fullName evidence="10">Beta-phosphoglucomutase</fullName>
        <ecNumber evidence="9">5.4.2.6</ecNumber>
    </recommendedName>
</protein>
<dbReference type="OrthoDB" id="9797743at2"/>
<dbReference type="PANTHER" id="PTHR46193">
    <property type="entry name" value="6-PHOSPHOGLUCONATE PHOSPHATASE"/>
    <property type="match status" value="1"/>
</dbReference>
<evidence type="ECO:0000256" key="5">
    <source>
        <dbReference type="ARBA" id="ARBA00022842"/>
    </source>
</evidence>
<evidence type="ECO:0000256" key="8">
    <source>
        <dbReference type="ARBA" id="ARBA00044926"/>
    </source>
</evidence>
<dbReference type="InterPro" id="IPR023198">
    <property type="entry name" value="PGP-like_dom2"/>
</dbReference>
<name>A0A4Z1CGQ7_9ACTN</name>
<dbReference type="InterPro" id="IPR023214">
    <property type="entry name" value="HAD_sf"/>
</dbReference>
<keyword evidence="3" id="KW-0597">Phosphoprotein</keyword>
<dbReference type="InterPro" id="IPR051600">
    <property type="entry name" value="Beta-PGM-like"/>
</dbReference>
<reference evidence="11 12" key="1">
    <citation type="submission" date="2019-04" db="EMBL/GenBank/DDBJ databases">
        <title>Three New Species of Nocardioides, Nocardioides euryhalodurans sp. nov., Nocardioides seonyuensis sp. nov. and Nocardioides eburneoflavus sp. nov. Isolated from Soil.</title>
        <authorList>
            <person name="Roh S.G."/>
            <person name="Lee C."/>
            <person name="Kim M.-K."/>
            <person name="Kim S.B."/>
        </authorList>
    </citation>
    <scope>NUCLEOTIDE SEQUENCE [LARGE SCALE GENOMIC DNA]</scope>
    <source>
        <strain evidence="11 12">MMS17-SY213</strain>
    </source>
</reference>
<dbReference type="SFLD" id="SFLDG01129">
    <property type="entry name" value="C1.5:_HAD__Beta-PGM__Phosphata"/>
    <property type="match status" value="1"/>
</dbReference>
<dbReference type="EMBL" id="SRRO01000001">
    <property type="protein sequence ID" value="TGN65128.1"/>
    <property type="molecule type" value="Genomic_DNA"/>
</dbReference>
<accession>A0A4Z1CGQ7</accession>
<comment type="cofactor">
    <cofactor evidence="1">
        <name>Mg(2+)</name>
        <dbReference type="ChEBI" id="CHEBI:18420"/>
    </cofactor>
</comment>
<dbReference type="SUPFAM" id="SSF56784">
    <property type="entry name" value="HAD-like"/>
    <property type="match status" value="1"/>
</dbReference>
<dbReference type="Gene3D" id="1.10.150.240">
    <property type="entry name" value="Putative phosphatase, domain 2"/>
    <property type="match status" value="1"/>
</dbReference>
<keyword evidence="7" id="KW-0119">Carbohydrate metabolism</keyword>
<keyword evidence="12" id="KW-1185">Reference proteome</keyword>
<dbReference type="Gene3D" id="3.40.50.1000">
    <property type="entry name" value="HAD superfamily/HAD-like"/>
    <property type="match status" value="1"/>
</dbReference>
<evidence type="ECO:0000256" key="1">
    <source>
        <dbReference type="ARBA" id="ARBA00001946"/>
    </source>
</evidence>
<evidence type="ECO:0000256" key="9">
    <source>
        <dbReference type="ARBA" id="ARBA00044968"/>
    </source>
</evidence>
<evidence type="ECO:0000256" key="6">
    <source>
        <dbReference type="ARBA" id="ARBA00023235"/>
    </source>
</evidence>
<dbReference type="GO" id="GO:0046872">
    <property type="term" value="F:metal ion binding"/>
    <property type="evidence" value="ECO:0007669"/>
    <property type="project" value="UniProtKB-KW"/>
</dbReference>
<dbReference type="Proteomes" id="UP000297496">
    <property type="component" value="Unassembled WGS sequence"/>
</dbReference>
<dbReference type="GO" id="GO:0016787">
    <property type="term" value="F:hydrolase activity"/>
    <property type="evidence" value="ECO:0007669"/>
    <property type="project" value="UniProtKB-KW"/>
</dbReference>
<keyword evidence="4" id="KW-0479">Metal-binding</keyword>
<proteinExistence type="inferred from homology"/>
<evidence type="ECO:0000256" key="2">
    <source>
        <dbReference type="ARBA" id="ARBA00006171"/>
    </source>
</evidence>
<dbReference type="NCBIfam" id="TIGR02009">
    <property type="entry name" value="PGMB-YQAB-SF"/>
    <property type="match status" value="1"/>
</dbReference>
<comment type="similarity">
    <text evidence="2">Belongs to the HAD-like hydrolase superfamily. CbbY/CbbZ/Gph/YieH family.</text>
</comment>
<dbReference type="SFLD" id="SFLDS00003">
    <property type="entry name" value="Haloacid_Dehalogenase"/>
    <property type="match status" value="1"/>
</dbReference>
<dbReference type="GO" id="GO:0008801">
    <property type="term" value="F:beta-phosphoglucomutase activity"/>
    <property type="evidence" value="ECO:0007669"/>
    <property type="project" value="UniProtKB-EC"/>
</dbReference>